<dbReference type="PANTHER" id="PTHR42678">
    <property type="entry name" value="AMIDASE"/>
    <property type="match status" value="1"/>
</dbReference>
<gene>
    <name evidence="1" type="ORF">N0V84_012707</name>
</gene>
<protein>
    <recommendedName>
        <fullName evidence="3">Amidase</fullName>
    </recommendedName>
</protein>
<dbReference type="OrthoDB" id="5078048at2759"/>
<organism evidence="1 2">
    <name type="scientific">Fusarium piperis</name>
    <dbReference type="NCBI Taxonomy" id="1435070"/>
    <lineage>
        <taxon>Eukaryota</taxon>
        <taxon>Fungi</taxon>
        <taxon>Dikarya</taxon>
        <taxon>Ascomycota</taxon>
        <taxon>Pezizomycotina</taxon>
        <taxon>Sordariomycetes</taxon>
        <taxon>Hypocreomycetidae</taxon>
        <taxon>Hypocreales</taxon>
        <taxon>Nectriaceae</taxon>
        <taxon>Fusarium</taxon>
        <taxon>Fusarium solani species complex</taxon>
    </lineage>
</organism>
<keyword evidence="2" id="KW-1185">Reference proteome</keyword>
<evidence type="ECO:0000313" key="2">
    <source>
        <dbReference type="Proteomes" id="UP001140502"/>
    </source>
</evidence>
<dbReference type="AlphaFoldDB" id="A0A9W8T9S2"/>
<dbReference type="PANTHER" id="PTHR42678:SF34">
    <property type="entry name" value="OS04G0183300 PROTEIN"/>
    <property type="match status" value="1"/>
</dbReference>
<evidence type="ECO:0008006" key="3">
    <source>
        <dbReference type="Google" id="ProtNLM"/>
    </source>
</evidence>
<proteinExistence type="predicted"/>
<dbReference type="Gene3D" id="3.90.1300.10">
    <property type="entry name" value="Amidase signature (AS) domain"/>
    <property type="match status" value="2"/>
</dbReference>
<evidence type="ECO:0000313" key="1">
    <source>
        <dbReference type="EMBL" id="KAJ4307474.1"/>
    </source>
</evidence>
<dbReference type="SUPFAM" id="SSF75304">
    <property type="entry name" value="Amidase signature (AS) enzymes"/>
    <property type="match status" value="1"/>
</dbReference>
<dbReference type="EMBL" id="JAPEUR010000748">
    <property type="protein sequence ID" value="KAJ4307474.1"/>
    <property type="molecule type" value="Genomic_DNA"/>
</dbReference>
<reference evidence="1" key="1">
    <citation type="submission" date="2022-10" db="EMBL/GenBank/DDBJ databases">
        <title>Tapping the CABI collections for fungal endophytes: first genome assemblies for Collariella, Neodidymelliopsis, Ascochyta clinopodiicola, Didymella pomorum, Didymosphaeria variabile, Neocosmospora piperis and Neocucurbitaria cava.</title>
        <authorList>
            <person name="Hill R."/>
        </authorList>
    </citation>
    <scope>NUCLEOTIDE SEQUENCE</scope>
    <source>
        <strain evidence="1">IMI 366586</strain>
    </source>
</reference>
<name>A0A9W8T9S2_9HYPO</name>
<dbReference type="Proteomes" id="UP001140502">
    <property type="component" value="Unassembled WGS sequence"/>
</dbReference>
<comment type="caution">
    <text evidence="1">The sequence shown here is derived from an EMBL/GenBank/DDBJ whole genome shotgun (WGS) entry which is preliminary data.</text>
</comment>
<dbReference type="InterPro" id="IPR036928">
    <property type="entry name" value="AS_sf"/>
</dbReference>
<accession>A0A9W8T9S2</accession>
<sequence length="219" mass="23105">MAKLQGPDLVRLTASQLQERLQNGELTSIELVKSTLAQINRHNKQGLTLRAVISVAPEDVVVARAAQLDAKRAQGKDVIKTHSDLGMPTTLGNFGLLSAKANDSAVLMDKSAIGGQTSSAYVEGGIKREEGPIGHSPSARAGLFALKPSIGATELEGIFAVSEDFDTMGTMAKSSLDLATLTPLVLNAQARAKLPSDGYLSFLKEDFSGLKIGFIDAEN</sequence>